<feature type="transmembrane region" description="Helical" evidence="2">
    <location>
        <begin position="106"/>
        <end position="128"/>
    </location>
</feature>
<accession>A0A6M5YZI6</accession>
<keyword evidence="2" id="KW-0472">Membrane</keyword>
<keyword evidence="1" id="KW-0175">Coiled coil</keyword>
<gene>
    <name evidence="3" type="ORF">FTUN_5920</name>
</gene>
<organism evidence="3 4">
    <name type="scientific">Frigoriglobus tundricola</name>
    <dbReference type="NCBI Taxonomy" id="2774151"/>
    <lineage>
        <taxon>Bacteria</taxon>
        <taxon>Pseudomonadati</taxon>
        <taxon>Planctomycetota</taxon>
        <taxon>Planctomycetia</taxon>
        <taxon>Gemmatales</taxon>
        <taxon>Gemmataceae</taxon>
        <taxon>Frigoriglobus</taxon>
    </lineage>
</organism>
<feature type="coiled-coil region" evidence="1">
    <location>
        <begin position="58"/>
        <end position="99"/>
    </location>
</feature>
<evidence type="ECO:0000256" key="2">
    <source>
        <dbReference type="SAM" id="Phobius"/>
    </source>
</evidence>
<keyword evidence="2" id="KW-0812">Transmembrane</keyword>
<dbReference type="KEGG" id="ftj:FTUN_5920"/>
<keyword evidence="2" id="KW-1133">Transmembrane helix</keyword>
<feature type="coiled-coil region" evidence="1">
    <location>
        <begin position="2"/>
        <end position="29"/>
    </location>
</feature>
<name>A0A6M5YZI6_9BACT</name>
<evidence type="ECO:0000313" key="3">
    <source>
        <dbReference type="EMBL" id="QJW98332.1"/>
    </source>
</evidence>
<proteinExistence type="predicted"/>
<evidence type="ECO:0000313" key="4">
    <source>
        <dbReference type="Proteomes" id="UP000503447"/>
    </source>
</evidence>
<dbReference type="Proteomes" id="UP000503447">
    <property type="component" value="Chromosome"/>
</dbReference>
<dbReference type="RefSeq" id="WP_171473543.1">
    <property type="nucleotide sequence ID" value="NZ_CP053452.2"/>
</dbReference>
<evidence type="ECO:0000256" key="1">
    <source>
        <dbReference type="SAM" id="Coils"/>
    </source>
</evidence>
<dbReference type="AlphaFoldDB" id="A0A6M5YZI6"/>
<reference evidence="4" key="1">
    <citation type="submission" date="2020-05" db="EMBL/GenBank/DDBJ databases">
        <title>Frigoriglobus tundricola gen. nov., sp. nov., a psychrotolerant cellulolytic planctomycete of the family Gemmataceae with two divergent copies of 16S rRNA gene.</title>
        <authorList>
            <person name="Kulichevskaya I.S."/>
            <person name="Ivanova A.A."/>
            <person name="Naumoff D.G."/>
            <person name="Beletsky A.V."/>
            <person name="Rijpstra W.I.C."/>
            <person name="Sinninghe Damste J.S."/>
            <person name="Mardanov A.V."/>
            <person name="Ravin N.V."/>
            <person name="Dedysh S.N."/>
        </authorList>
    </citation>
    <scope>NUCLEOTIDE SEQUENCE [LARGE SCALE GENOMIC DNA]</scope>
    <source>
        <strain evidence="4">PL17</strain>
    </source>
</reference>
<sequence length="130" mass="14765">MAKSQAEQIRELTDTLTRADAQLQLLISRVADQNEDIDYCSRRDEEFIAKHAATDERVVLLRAEVSTLRDELRRALDRVAASEAKYAALEERSRHHEKTSDRGWQLWLAALGFGFGLISLLVTAALQLKK</sequence>
<protein>
    <submittedName>
        <fullName evidence="3">Uncharacterized protein</fullName>
    </submittedName>
</protein>
<dbReference type="EMBL" id="CP053452">
    <property type="protein sequence ID" value="QJW98332.1"/>
    <property type="molecule type" value="Genomic_DNA"/>
</dbReference>
<keyword evidence="4" id="KW-1185">Reference proteome</keyword>